<keyword evidence="1" id="KW-0723">Serine/threonine-protein kinase</keyword>
<evidence type="ECO:0000313" key="9">
    <source>
        <dbReference type="Proteomes" id="UP000834106"/>
    </source>
</evidence>
<evidence type="ECO:0000256" key="2">
    <source>
        <dbReference type="ARBA" id="ARBA00022679"/>
    </source>
</evidence>
<dbReference type="GO" id="GO:0005524">
    <property type="term" value="F:ATP binding"/>
    <property type="evidence" value="ECO:0007669"/>
    <property type="project" value="UniProtKB-KW"/>
</dbReference>
<evidence type="ECO:0000256" key="3">
    <source>
        <dbReference type="ARBA" id="ARBA00022741"/>
    </source>
</evidence>
<dbReference type="InterPro" id="IPR021820">
    <property type="entry name" value="S-locus_recpt_kinase_C"/>
</dbReference>
<evidence type="ECO:0000259" key="6">
    <source>
        <dbReference type="Pfam" id="PF00069"/>
    </source>
</evidence>
<feature type="domain" description="Protein kinase" evidence="6">
    <location>
        <begin position="12"/>
        <end position="100"/>
    </location>
</feature>
<dbReference type="InterPro" id="IPR000719">
    <property type="entry name" value="Prot_kinase_dom"/>
</dbReference>
<organism evidence="8 9">
    <name type="scientific">Fraxinus pennsylvanica</name>
    <dbReference type="NCBI Taxonomy" id="56036"/>
    <lineage>
        <taxon>Eukaryota</taxon>
        <taxon>Viridiplantae</taxon>
        <taxon>Streptophyta</taxon>
        <taxon>Embryophyta</taxon>
        <taxon>Tracheophyta</taxon>
        <taxon>Spermatophyta</taxon>
        <taxon>Magnoliopsida</taxon>
        <taxon>eudicotyledons</taxon>
        <taxon>Gunneridae</taxon>
        <taxon>Pentapetalae</taxon>
        <taxon>asterids</taxon>
        <taxon>lamiids</taxon>
        <taxon>Lamiales</taxon>
        <taxon>Oleaceae</taxon>
        <taxon>Oleeae</taxon>
        <taxon>Fraxinus</taxon>
    </lineage>
</organism>
<dbReference type="InterPro" id="IPR011009">
    <property type="entry name" value="Kinase-like_dom_sf"/>
</dbReference>
<name>A0AAD2A9X3_9LAMI</name>
<evidence type="ECO:0000259" key="7">
    <source>
        <dbReference type="Pfam" id="PF11883"/>
    </source>
</evidence>
<dbReference type="GO" id="GO:0005886">
    <property type="term" value="C:plasma membrane"/>
    <property type="evidence" value="ECO:0007669"/>
    <property type="project" value="TreeGrafter"/>
</dbReference>
<keyword evidence="9" id="KW-1185">Reference proteome</keyword>
<dbReference type="Proteomes" id="UP000834106">
    <property type="component" value="Chromosome 20"/>
</dbReference>
<protein>
    <recommendedName>
        <fullName evidence="10">Protein kinase domain-containing protein</fullName>
    </recommendedName>
</protein>
<gene>
    <name evidence="8" type="ORF">FPE_LOCUS31586</name>
</gene>
<keyword evidence="2" id="KW-0808">Transferase</keyword>
<proteinExistence type="predicted"/>
<sequence length="172" mass="19067">MARSFGGDETGAKTRRIVGTYGYMSPEYVLGGVFSVKSDVYSFGVLVLEIVSGKKNWGFSHSDHHLNLLGHAWILHKEGRSLELAYTCQGVSHYLKEVLRSIHVGLLCVQQYPGDRPSMSTAIFMLENEVELQNPKRPGFFTERDLVIAESSTSTNAANSLNEVTITLLDAR</sequence>
<reference evidence="8" key="1">
    <citation type="submission" date="2023-05" db="EMBL/GenBank/DDBJ databases">
        <authorList>
            <person name="Huff M."/>
        </authorList>
    </citation>
    <scope>NUCLEOTIDE SEQUENCE</scope>
</reference>
<accession>A0AAD2A9X3</accession>
<evidence type="ECO:0000313" key="8">
    <source>
        <dbReference type="EMBL" id="CAI9784156.1"/>
    </source>
</evidence>
<dbReference type="Pfam" id="PF11883">
    <property type="entry name" value="DUF3403"/>
    <property type="match status" value="1"/>
</dbReference>
<dbReference type="AlphaFoldDB" id="A0AAD2A9X3"/>
<dbReference type="SUPFAM" id="SSF56112">
    <property type="entry name" value="Protein kinase-like (PK-like)"/>
    <property type="match status" value="1"/>
</dbReference>
<keyword evidence="4" id="KW-0418">Kinase</keyword>
<keyword evidence="3" id="KW-0547">Nucleotide-binding</keyword>
<dbReference type="GO" id="GO:0004674">
    <property type="term" value="F:protein serine/threonine kinase activity"/>
    <property type="evidence" value="ECO:0007669"/>
    <property type="project" value="UniProtKB-KW"/>
</dbReference>
<evidence type="ECO:0000256" key="1">
    <source>
        <dbReference type="ARBA" id="ARBA00022527"/>
    </source>
</evidence>
<evidence type="ECO:0000256" key="5">
    <source>
        <dbReference type="ARBA" id="ARBA00022840"/>
    </source>
</evidence>
<dbReference type="EMBL" id="OU503055">
    <property type="protein sequence ID" value="CAI9784156.1"/>
    <property type="molecule type" value="Genomic_DNA"/>
</dbReference>
<dbReference type="Gene3D" id="1.10.510.10">
    <property type="entry name" value="Transferase(Phosphotransferase) domain 1"/>
    <property type="match status" value="1"/>
</dbReference>
<feature type="domain" description="S-locus receptor kinase C-terminal" evidence="7">
    <location>
        <begin position="128"/>
        <end position="172"/>
    </location>
</feature>
<keyword evidence="5" id="KW-0067">ATP-binding</keyword>
<evidence type="ECO:0000256" key="4">
    <source>
        <dbReference type="ARBA" id="ARBA00022777"/>
    </source>
</evidence>
<evidence type="ECO:0008006" key="10">
    <source>
        <dbReference type="Google" id="ProtNLM"/>
    </source>
</evidence>
<dbReference type="PANTHER" id="PTHR27002">
    <property type="entry name" value="RECEPTOR-LIKE SERINE/THREONINE-PROTEIN KINASE SD1-8"/>
    <property type="match status" value="1"/>
</dbReference>
<dbReference type="Pfam" id="PF00069">
    <property type="entry name" value="Pkinase"/>
    <property type="match status" value="1"/>
</dbReference>
<dbReference type="PANTHER" id="PTHR27002:SF834">
    <property type="entry name" value="RECEPTOR-LIKE SERINE_THREONINE-PROTEIN KINASE"/>
    <property type="match status" value="1"/>
</dbReference>